<evidence type="ECO:0000256" key="2">
    <source>
        <dbReference type="ARBA" id="ARBA00022771"/>
    </source>
</evidence>
<keyword evidence="5" id="KW-0175">Coiled coil</keyword>
<dbReference type="PANTHER" id="PTHR39490">
    <property type="entry name" value="ARRESTIN DOMAIN-CONTAINING PROTEIN D"/>
    <property type="match status" value="1"/>
</dbReference>
<keyword evidence="8" id="KW-1185">Reference proteome</keyword>
<dbReference type="AlphaFoldDB" id="A0A8S1L0R9"/>
<dbReference type="InterPro" id="IPR017455">
    <property type="entry name" value="Znf_FYVE-rel"/>
</dbReference>
<dbReference type="OMA" id="RWAYLAQ"/>
<sequence>MLEKFGSKFNYRTFVGSSTNKNEVCELCNQTFDWKHKQHQCKRCLRYVCYNCGPDKAIIPSHDLKTPHRICKNCKDDSKHQTQQMEVEKCKFGQLSGIGKRWAYLAQGDDFLIDKAQEEYQNSLSKILKNASNEIKNQIQTNLQRFFKENKKTLNYSLYDWNYKMCQGEQEISILTKISNVLHCFFQSNPVKLTRNLVFITTYILYFCDEAICLTLLQFLHQKVFPSRFQYHKLDTEENKPIDQEVKFLMDCILEQSSSTIDSLLKSKIKVFLDTYSSDILTTLMFNHIEFYVGYFLFNQLLINREFSIYEKFLANICLELQKIIADVQIDEIPLQIMKNIQLEQLTTFLQMEDQQKRKYRTSLTSKDQLSQQSQIIITQQQQKKEEQQQQRQSINDNSLEYLLDSFIGLLKDNQYSKIEQMIQNEMYDNHKNQIKELYQAIRKQNEELTGLRNSINYAKQDYDLESETSNSRISRSSIKLDDAERTYFQRELQEKNNQKRELEEKVQDLKQLIQRYIDQQQQSELDNYNTVSNLKAQLSNNDQSSENNKEIYIKTFEQKEENYRNQISKLHSEISNLKFEINNLQIQLQQSQKNKTEFENQLKEKIYSEYEQEVYRLTEERVQLLKKTSILQQQNSYFSLKYEEKELEILELKKQLEEQKKNTEEISILYAKQNEQSEKLNKNIDDLNVQILGLKRKDFDQNFNQTNVQININKELQENNIQIRNNLLQKEKELFNLKQKFVEVNQLKIEYFDQMQNYERINKEINQALKQYEGKEIHQLKSFYEEKISLLEQTHEEQMNRLLSQFQQNQPNQQEQKTTNYQQQFQDTQPYQEKQIIEEQSQNQGVGQTDDCTIF</sequence>
<dbReference type="PROSITE" id="PS50178">
    <property type="entry name" value="ZF_FYVE"/>
    <property type="match status" value="1"/>
</dbReference>
<gene>
    <name evidence="7" type="ORF">PPRIM_AZ9-3.1.T0310239</name>
</gene>
<feature type="domain" description="FYVE-type" evidence="6">
    <location>
        <begin position="19"/>
        <end position="79"/>
    </location>
</feature>
<keyword evidence="3" id="KW-0862">Zinc</keyword>
<proteinExistence type="predicted"/>
<evidence type="ECO:0000313" key="7">
    <source>
        <dbReference type="EMBL" id="CAD8061299.1"/>
    </source>
</evidence>
<dbReference type="InterPro" id="IPR000306">
    <property type="entry name" value="Znf_FYVE"/>
</dbReference>
<protein>
    <recommendedName>
        <fullName evidence="6">FYVE-type domain-containing protein</fullName>
    </recommendedName>
</protein>
<accession>A0A8S1L0R9</accession>
<evidence type="ECO:0000256" key="4">
    <source>
        <dbReference type="PROSITE-ProRule" id="PRU00091"/>
    </source>
</evidence>
<name>A0A8S1L0R9_PARPR</name>
<dbReference type="CDD" id="cd00065">
    <property type="entry name" value="FYVE_like_SF"/>
    <property type="match status" value="1"/>
</dbReference>
<evidence type="ECO:0000256" key="3">
    <source>
        <dbReference type="ARBA" id="ARBA00022833"/>
    </source>
</evidence>
<evidence type="ECO:0000313" key="8">
    <source>
        <dbReference type="Proteomes" id="UP000688137"/>
    </source>
</evidence>
<keyword evidence="2 4" id="KW-0863">Zinc-finger</keyword>
<dbReference type="EMBL" id="CAJJDM010000030">
    <property type="protein sequence ID" value="CAD8061299.1"/>
    <property type="molecule type" value="Genomic_DNA"/>
</dbReference>
<comment type="caution">
    <text evidence="7">The sequence shown here is derived from an EMBL/GenBank/DDBJ whole genome shotgun (WGS) entry which is preliminary data.</text>
</comment>
<dbReference type="PANTHER" id="PTHR39490:SF8">
    <property type="entry name" value="ZINC FINGER FYVE DOMAIN-CONTAINING PROTEIN 21"/>
    <property type="match status" value="1"/>
</dbReference>
<feature type="coiled-coil region" evidence="5">
    <location>
        <begin position="486"/>
        <end position="527"/>
    </location>
</feature>
<feature type="coiled-coil region" evidence="5">
    <location>
        <begin position="428"/>
        <end position="455"/>
    </location>
</feature>
<organism evidence="7 8">
    <name type="scientific">Paramecium primaurelia</name>
    <dbReference type="NCBI Taxonomy" id="5886"/>
    <lineage>
        <taxon>Eukaryota</taxon>
        <taxon>Sar</taxon>
        <taxon>Alveolata</taxon>
        <taxon>Ciliophora</taxon>
        <taxon>Intramacronucleata</taxon>
        <taxon>Oligohymenophorea</taxon>
        <taxon>Peniculida</taxon>
        <taxon>Parameciidae</taxon>
        <taxon>Paramecium</taxon>
    </lineage>
</organism>
<keyword evidence="1" id="KW-0479">Metal-binding</keyword>
<dbReference type="Pfam" id="PF01363">
    <property type="entry name" value="FYVE"/>
    <property type="match status" value="1"/>
</dbReference>
<evidence type="ECO:0000256" key="5">
    <source>
        <dbReference type="SAM" id="Coils"/>
    </source>
</evidence>
<dbReference type="Proteomes" id="UP000688137">
    <property type="component" value="Unassembled WGS sequence"/>
</dbReference>
<reference evidence="7" key="1">
    <citation type="submission" date="2021-01" db="EMBL/GenBank/DDBJ databases">
        <authorList>
            <consortium name="Genoscope - CEA"/>
            <person name="William W."/>
        </authorList>
    </citation>
    <scope>NUCLEOTIDE SEQUENCE</scope>
</reference>
<feature type="coiled-coil region" evidence="5">
    <location>
        <begin position="554"/>
        <end position="802"/>
    </location>
</feature>
<evidence type="ECO:0000259" key="6">
    <source>
        <dbReference type="PROSITE" id="PS50178"/>
    </source>
</evidence>
<dbReference type="GO" id="GO:0008270">
    <property type="term" value="F:zinc ion binding"/>
    <property type="evidence" value="ECO:0007669"/>
    <property type="project" value="UniProtKB-KW"/>
</dbReference>
<dbReference type="InterPro" id="IPR052113">
    <property type="entry name" value="FYVE-type_Zinc_Finger"/>
</dbReference>
<evidence type="ECO:0000256" key="1">
    <source>
        <dbReference type="ARBA" id="ARBA00022723"/>
    </source>
</evidence>